<feature type="domain" description="Flavodoxin-like" evidence="21">
    <location>
        <begin position="597"/>
        <end position="735"/>
    </location>
</feature>
<keyword evidence="6 18" id="KW-0349">Heme</keyword>
<dbReference type="PROSITE" id="PS50902">
    <property type="entry name" value="FLAVODOXIN_LIKE"/>
    <property type="match status" value="1"/>
</dbReference>
<dbReference type="PROSITE" id="PS51384">
    <property type="entry name" value="FAD_FR"/>
    <property type="match status" value="1"/>
</dbReference>
<dbReference type="EMBL" id="JAHKSW010000017">
    <property type="protein sequence ID" value="KAG7321600.1"/>
    <property type="molecule type" value="Genomic_DNA"/>
</dbReference>
<dbReference type="InterPro" id="IPR003097">
    <property type="entry name" value="CysJ-like_FAD-binding"/>
</dbReference>
<dbReference type="FunFam" id="1.20.990.10:FF:000002">
    <property type="entry name" value="Nitric oxide synthase"/>
    <property type="match status" value="1"/>
</dbReference>
<keyword evidence="12 18" id="KW-0521">NADP</keyword>
<proteinExistence type="inferred from homology"/>
<comment type="cofactor">
    <cofactor evidence="18">
        <name>FAD</name>
        <dbReference type="ChEBI" id="CHEBI:57692"/>
    </cofactor>
    <text evidence="18">Binds 1 FAD.</text>
</comment>
<dbReference type="InterPro" id="IPR039261">
    <property type="entry name" value="FNR_nucleotide-bd"/>
</dbReference>
<evidence type="ECO:0000256" key="10">
    <source>
        <dbReference type="ARBA" id="ARBA00022827"/>
    </source>
</evidence>
<dbReference type="PIRSF" id="PIRSF000333">
    <property type="entry name" value="NOS"/>
    <property type="match status" value="1"/>
</dbReference>
<dbReference type="InterPro" id="IPR008011">
    <property type="entry name" value="Complex1_LYR_dom"/>
</dbReference>
<dbReference type="GO" id="GO:0050660">
    <property type="term" value="F:flavin adenine dinucleotide binding"/>
    <property type="evidence" value="ECO:0007669"/>
    <property type="project" value="InterPro"/>
</dbReference>
<evidence type="ECO:0000256" key="16">
    <source>
        <dbReference type="ARBA" id="ARBA00025757"/>
    </source>
</evidence>
<dbReference type="Pfam" id="PF00667">
    <property type="entry name" value="FAD_binding_1"/>
    <property type="match status" value="1"/>
</dbReference>
<dbReference type="AlphaFoldDB" id="A0A9D3NIH4"/>
<dbReference type="Pfam" id="PF02898">
    <property type="entry name" value="NO_synthase"/>
    <property type="match status" value="1"/>
</dbReference>
<protein>
    <recommendedName>
        <fullName evidence="18">Nitric oxide synthase</fullName>
        <ecNumber evidence="18">1.14.13.39</ecNumber>
    </recommendedName>
</protein>
<dbReference type="Gene3D" id="2.40.30.10">
    <property type="entry name" value="Translation factors"/>
    <property type="match status" value="1"/>
</dbReference>
<dbReference type="Proteomes" id="UP000824219">
    <property type="component" value="Linkage Group LG17"/>
</dbReference>
<comment type="cofactor">
    <cofactor evidence="1">
        <name>(6R)-L-erythro-5,6,7,8-tetrahydrobiopterin</name>
        <dbReference type="ChEBI" id="CHEBI:59560"/>
    </cofactor>
</comment>
<dbReference type="InterPro" id="IPR001709">
    <property type="entry name" value="Flavoprot_Pyr_Nucl_cyt_Rdtase"/>
</dbReference>
<feature type="binding site" description="axial binding residue" evidence="19">
    <location>
        <position position="257"/>
    </location>
    <ligand>
        <name>heme b</name>
        <dbReference type="ChEBI" id="CHEBI:60344"/>
    </ligand>
    <ligandPart>
        <name>Fe</name>
        <dbReference type="ChEBI" id="CHEBI:18248"/>
    </ligandPart>
</feature>
<feature type="compositionally biased region" description="Basic residues" evidence="20">
    <location>
        <begin position="94"/>
        <end position="104"/>
    </location>
</feature>
<dbReference type="InterPro" id="IPR044940">
    <property type="entry name" value="NOS_dom_2"/>
</dbReference>
<keyword evidence="7" id="KW-0285">Flavoprotein</keyword>
<evidence type="ECO:0000256" key="4">
    <source>
        <dbReference type="ARBA" id="ARBA00006267"/>
    </source>
</evidence>
<dbReference type="InterPro" id="IPR050607">
    <property type="entry name" value="NOS"/>
</dbReference>
<dbReference type="Gene3D" id="1.20.990.10">
    <property type="entry name" value="NADPH-cytochrome p450 Reductase, Chain A, domain 3"/>
    <property type="match status" value="1"/>
</dbReference>
<accession>A0A9D3NIH4</accession>
<evidence type="ECO:0000256" key="12">
    <source>
        <dbReference type="ARBA" id="ARBA00022857"/>
    </source>
</evidence>
<dbReference type="GO" id="GO:0010181">
    <property type="term" value="F:FMN binding"/>
    <property type="evidence" value="ECO:0007669"/>
    <property type="project" value="InterPro"/>
</dbReference>
<evidence type="ECO:0000256" key="3">
    <source>
        <dbReference type="ARBA" id="ARBA00004514"/>
    </source>
</evidence>
<comment type="caution">
    <text evidence="23">The sequence shown here is derived from an EMBL/GenBank/DDBJ whole genome shotgun (WGS) entry which is preliminary data.</text>
</comment>
<comment type="function">
    <text evidence="18">Produces nitric oxide (NO) which is a messenger molecule with diverse functions.</text>
</comment>
<keyword evidence="24" id="KW-1185">Reference proteome</keyword>
<dbReference type="Gene3D" id="3.90.1230.10">
    <property type="entry name" value="Nitric Oxide Synthase, Chain A, domain 3"/>
    <property type="match status" value="1"/>
</dbReference>
<dbReference type="CDD" id="cd20269">
    <property type="entry name" value="Complex1_LYR_LYRM9"/>
    <property type="match status" value="1"/>
</dbReference>
<dbReference type="SUPFAM" id="SSF52343">
    <property type="entry name" value="Ferredoxin reductase-like, C-terminal NADP-linked domain"/>
    <property type="match status" value="1"/>
</dbReference>
<dbReference type="InterPro" id="IPR017938">
    <property type="entry name" value="Riboflavin_synthase-like_b-brl"/>
</dbReference>
<evidence type="ECO:0000256" key="15">
    <source>
        <dbReference type="ARBA" id="ARBA00023004"/>
    </source>
</evidence>
<evidence type="ECO:0000256" key="7">
    <source>
        <dbReference type="ARBA" id="ARBA00022630"/>
    </source>
</evidence>
<dbReference type="GO" id="GO:0020037">
    <property type="term" value="F:heme binding"/>
    <property type="evidence" value="ECO:0007669"/>
    <property type="project" value="InterPro"/>
</dbReference>
<dbReference type="PANTHER" id="PTHR43410:SF4">
    <property type="entry name" value="NITRIC OXIDE SYNTHASE"/>
    <property type="match status" value="1"/>
</dbReference>
<dbReference type="SUPFAM" id="SSF63380">
    <property type="entry name" value="Riboflavin synthase domain-like"/>
    <property type="match status" value="1"/>
</dbReference>
<dbReference type="GO" id="GO:0046872">
    <property type="term" value="F:metal ion binding"/>
    <property type="evidence" value="ECO:0007669"/>
    <property type="project" value="UniProtKB-KW"/>
</dbReference>
<dbReference type="Pfam" id="PF00258">
    <property type="entry name" value="Flavodoxin_1"/>
    <property type="match status" value="1"/>
</dbReference>
<dbReference type="FunFam" id="3.90.440.10:FF:000001">
    <property type="entry name" value="Endothelial nitric oxide synthase"/>
    <property type="match status" value="1"/>
</dbReference>
<dbReference type="Pfam" id="PF05347">
    <property type="entry name" value="Complex1_LYR"/>
    <property type="match status" value="1"/>
</dbReference>
<dbReference type="InterPro" id="IPR008254">
    <property type="entry name" value="Flavodoxin/NO_synth"/>
</dbReference>
<dbReference type="InterPro" id="IPR044944">
    <property type="entry name" value="NOS_dom_3"/>
</dbReference>
<dbReference type="PRINTS" id="PR00369">
    <property type="entry name" value="FLAVODOXIN"/>
</dbReference>
<dbReference type="InterPro" id="IPR004030">
    <property type="entry name" value="NOS_N"/>
</dbReference>
<comment type="similarity">
    <text evidence="16">Belongs to the complex I LYR family. LYRM9 subfamily.</text>
</comment>
<keyword evidence="15 18" id="KW-0408">Iron</keyword>
<dbReference type="InterPro" id="IPR017927">
    <property type="entry name" value="FAD-bd_FR_type"/>
</dbReference>
<keyword evidence="10 18" id="KW-0274">FAD</keyword>
<evidence type="ECO:0000256" key="18">
    <source>
        <dbReference type="PIRNR" id="PIRNR000333"/>
    </source>
</evidence>
<keyword evidence="5" id="KW-0963">Cytoplasm</keyword>
<dbReference type="PRINTS" id="PR00371">
    <property type="entry name" value="FPNCR"/>
</dbReference>
<evidence type="ECO:0000256" key="20">
    <source>
        <dbReference type="SAM" id="MobiDB-lite"/>
    </source>
</evidence>
<reference evidence="23 24" key="1">
    <citation type="submission" date="2021-06" db="EMBL/GenBank/DDBJ databases">
        <title>Chromosome-level genome assembly of the red-tail catfish (Hemibagrus wyckioides).</title>
        <authorList>
            <person name="Shao F."/>
        </authorList>
    </citation>
    <scope>NUCLEOTIDE SEQUENCE [LARGE SCALE GENOMIC DNA]</scope>
    <source>
        <strain evidence="23">EC202008001</strain>
        <tissue evidence="23">Blood</tissue>
    </source>
</reference>
<evidence type="ECO:0000256" key="13">
    <source>
        <dbReference type="ARBA" id="ARBA00022860"/>
    </source>
</evidence>
<dbReference type="OrthoDB" id="1688044at2759"/>
<dbReference type="InterPro" id="IPR012144">
    <property type="entry name" value="NOS_euk"/>
</dbReference>
<dbReference type="Gene3D" id="3.40.50.80">
    <property type="entry name" value="Nucleotide-binding domain of ferredoxin-NADP reductase (FNR) module"/>
    <property type="match status" value="1"/>
</dbReference>
<dbReference type="InterPro" id="IPR001094">
    <property type="entry name" value="Flavdoxin-like"/>
</dbReference>
<keyword evidence="13 18" id="KW-0112">Calmodulin-binding</keyword>
<evidence type="ECO:0000313" key="24">
    <source>
        <dbReference type="Proteomes" id="UP000824219"/>
    </source>
</evidence>
<evidence type="ECO:0000256" key="11">
    <source>
        <dbReference type="ARBA" id="ARBA00022833"/>
    </source>
</evidence>
<dbReference type="PROSITE" id="PS60001">
    <property type="entry name" value="NOS"/>
    <property type="match status" value="1"/>
</dbReference>
<name>A0A9D3NIH4_9TELE</name>
<evidence type="ECO:0000256" key="8">
    <source>
        <dbReference type="ARBA" id="ARBA00022643"/>
    </source>
</evidence>
<evidence type="ECO:0000256" key="1">
    <source>
        <dbReference type="ARBA" id="ARBA00001950"/>
    </source>
</evidence>
<dbReference type="InterPro" id="IPR044943">
    <property type="entry name" value="NOS_dom_1"/>
</dbReference>
<dbReference type="FunFam" id="3.40.50.360:FF:000019">
    <property type="entry name" value="Nitric oxide synthase"/>
    <property type="match status" value="1"/>
</dbReference>
<dbReference type="Gene3D" id="3.90.340.10">
    <property type="entry name" value="Nitric Oxide Synthase, Chain A, domain 1"/>
    <property type="match status" value="1"/>
</dbReference>
<dbReference type="SUPFAM" id="SSF56512">
    <property type="entry name" value="Nitric oxide (NO) synthase oxygenase domain"/>
    <property type="match status" value="1"/>
</dbReference>
<comment type="subcellular location">
    <subcellularLocation>
        <location evidence="3">Cytoplasm</location>
        <location evidence="3">Cytosol</location>
    </subcellularLocation>
</comment>
<keyword evidence="9 18" id="KW-0479">Metal-binding</keyword>
<dbReference type="GO" id="GO:0006809">
    <property type="term" value="P:nitric oxide biosynthetic process"/>
    <property type="evidence" value="ECO:0007669"/>
    <property type="project" value="InterPro"/>
</dbReference>
<sequence length="1266" mass="144039">MVPLPGAELVRTPVQLYRYLLRCCRLLPSAAMQTHYRHTVRQSYNSHADEDDPERIRMIIQRAITDADWILNKYIKKSGSPSQDKTQQSNSDGRKKKKKKKKKKISLDKIMGKKLFQSKGKELQQTQLYKAANRSIRSPVELHVRNLQTGSRYQDTLYHRAVKGLCCKPKMCEGSIMNPKPLTRSPPVSPPSTNELLTQAIDFINQYYKSFKSSKIDEHLARVNEVAQEIDVTRTYQLTTEELVFGAKQAWRNAPRCIGRIQWSNLQVFDARKCRTTEDMFQFLCAHLKFASNGGNVRSAITIFPQRTDGQHDFRVWNSQLIRYAGYQMADGQIIGDPANVEFTEICVRLGWTPKYGSFDVLPLMLQANGEDPELYEIPAELILDVEIEHPHYEWFKDLNLRWYAVPAVSNMLLEIGGLEFTACPFNGWYMGTEIGVRDFCDTQRYNFLEKVGRCMGLDTHKLSSLWKDQALVAINVAVIHSFQKNKVTITDHHSATESFMKHMESELRVRGGCPADWVWLVPPMSGSLTPVFHQEMISYILSPFYYYQPDPWLTHVWKDEKKGLKKQQRISFKGLIMAVVFSQILMKSALVKRVPCTILYATETGKSQTFAKKLKSILTCAFNPRLLCMEDYNFLQLENECLLMVVTSTFGNGDSPGNGQMFKKYLFSTKNLKNKLRYCVFGLGSRVYPQFCAFAHAVDDKFAELGAKRVGSIGEGDELNGQEESFSIWACTVFKAACEEFGIESYVTWVEHLTDSWDPLRHRVQPDSSSFERMTALSALHSKTVFCMKLKRRKNLHSSRSSRCTILVELEVGSDKKEALNYAPGDHVGVFPGNSPELVMGILKHLPNAPPTNQSVQLEYLPESCYGSGKWQTDSRIPACPLAKALTYLLDITTPPSQSFLHKLSHMTKQEDDRQRLLALAKDFKCYSEWKAFSKPNFLEVLEEFPSLELSAAFLLSQLPLLKPRLYSVSSSPDLHPHELHLTVSVVNYLTQEGKGPLHYGVCSTWLNTLKEGQLVPCFIHRSSGFHLPPDPSSPTILIGAGSGIAPFRSFWQQRFYDMKKTGLKGSPMMLVFGCHGADTDHLYKEETLYMRENGTLKSITPAYSRQAGLPKVYVQDVLRKQLSEEVWQVLYQSTGHLYVCGGMNMAQDVAHTIQEILVNRLGITFSQAGEYLDQLKTLPPRVRMQDPTSESPHARPYLRESACKTLPPRVRMQDPTSESPHARPYLRESACKTLPPRVRMQDPTSVSPHARPYLRESACKTLPP</sequence>
<gene>
    <name evidence="23" type="ORF">KOW79_014458</name>
</gene>
<evidence type="ECO:0000256" key="17">
    <source>
        <dbReference type="ARBA" id="ARBA00047419"/>
    </source>
</evidence>
<evidence type="ECO:0000256" key="19">
    <source>
        <dbReference type="PIRSR" id="PIRSR000333-1"/>
    </source>
</evidence>
<feature type="region of interest" description="Disordered" evidence="20">
    <location>
        <begin position="1208"/>
        <end position="1266"/>
    </location>
</feature>
<dbReference type="SUPFAM" id="SSF52218">
    <property type="entry name" value="Flavoproteins"/>
    <property type="match status" value="1"/>
</dbReference>
<comment type="similarity">
    <text evidence="4 18">Belongs to the NOS family.</text>
</comment>
<keyword evidence="8 18" id="KW-0288">FMN</keyword>
<organism evidence="23 24">
    <name type="scientific">Hemibagrus wyckioides</name>
    <dbReference type="NCBI Taxonomy" id="337641"/>
    <lineage>
        <taxon>Eukaryota</taxon>
        <taxon>Metazoa</taxon>
        <taxon>Chordata</taxon>
        <taxon>Craniata</taxon>
        <taxon>Vertebrata</taxon>
        <taxon>Euteleostomi</taxon>
        <taxon>Actinopterygii</taxon>
        <taxon>Neopterygii</taxon>
        <taxon>Teleostei</taxon>
        <taxon>Ostariophysi</taxon>
        <taxon>Siluriformes</taxon>
        <taxon>Bagridae</taxon>
        <taxon>Hemibagrus</taxon>
    </lineage>
</organism>
<dbReference type="InterPro" id="IPR036119">
    <property type="entry name" value="NOS_N_sf"/>
</dbReference>
<dbReference type="EC" id="1.14.13.39" evidence="18"/>
<dbReference type="CDD" id="cd00795">
    <property type="entry name" value="NOS_oxygenase_euk"/>
    <property type="match status" value="1"/>
</dbReference>
<dbReference type="PANTHER" id="PTHR43410">
    <property type="entry name" value="NITRIC OXIDE SYNTHASE OXYGENASE"/>
    <property type="match status" value="1"/>
</dbReference>
<evidence type="ECO:0000256" key="9">
    <source>
        <dbReference type="ARBA" id="ARBA00022723"/>
    </source>
</evidence>
<dbReference type="GO" id="GO:0005516">
    <property type="term" value="F:calmodulin binding"/>
    <property type="evidence" value="ECO:0007669"/>
    <property type="project" value="UniProtKB-KW"/>
</dbReference>
<dbReference type="InterPro" id="IPR001433">
    <property type="entry name" value="OxRdtase_FAD/NAD-bd"/>
</dbReference>
<feature type="compositionally biased region" description="Polar residues" evidence="20">
    <location>
        <begin position="79"/>
        <end position="91"/>
    </location>
</feature>
<evidence type="ECO:0000313" key="23">
    <source>
        <dbReference type="EMBL" id="KAG7321600.1"/>
    </source>
</evidence>
<evidence type="ECO:0000256" key="5">
    <source>
        <dbReference type="ARBA" id="ARBA00022490"/>
    </source>
</evidence>
<dbReference type="Gene3D" id="3.90.440.10">
    <property type="entry name" value="Nitric Oxide Synthase,Heme Domain,Chain A domain 2"/>
    <property type="match status" value="1"/>
</dbReference>
<keyword evidence="14 18" id="KW-0560">Oxidoreductase</keyword>
<comment type="catalytic activity">
    <reaction evidence="17">
        <text>2 L-arginine + 3 NADPH + 4 O2 + H(+) = 2 L-citrulline + 2 nitric oxide + 3 NADP(+) + 4 H2O</text>
        <dbReference type="Rhea" id="RHEA:19897"/>
        <dbReference type="ChEBI" id="CHEBI:15377"/>
        <dbReference type="ChEBI" id="CHEBI:15378"/>
        <dbReference type="ChEBI" id="CHEBI:15379"/>
        <dbReference type="ChEBI" id="CHEBI:16480"/>
        <dbReference type="ChEBI" id="CHEBI:32682"/>
        <dbReference type="ChEBI" id="CHEBI:57743"/>
        <dbReference type="ChEBI" id="CHEBI:57783"/>
        <dbReference type="ChEBI" id="CHEBI:58349"/>
        <dbReference type="EC" id="1.14.13.39"/>
    </reaction>
    <physiologicalReaction direction="left-to-right" evidence="17">
        <dbReference type="Rhea" id="RHEA:19898"/>
    </physiologicalReaction>
</comment>
<dbReference type="FunFam" id="3.40.50.80:FF:000003">
    <property type="entry name" value="Nitric oxide synthase"/>
    <property type="match status" value="1"/>
</dbReference>
<dbReference type="GO" id="GO:0004517">
    <property type="term" value="F:nitric-oxide synthase activity"/>
    <property type="evidence" value="ECO:0007669"/>
    <property type="project" value="UniProtKB-EC"/>
</dbReference>
<evidence type="ECO:0000256" key="14">
    <source>
        <dbReference type="ARBA" id="ARBA00023002"/>
    </source>
</evidence>
<feature type="region of interest" description="Disordered" evidence="20">
    <location>
        <begin position="78"/>
        <end position="105"/>
    </location>
</feature>
<evidence type="ECO:0000259" key="21">
    <source>
        <dbReference type="PROSITE" id="PS50902"/>
    </source>
</evidence>
<dbReference type="Pfam" id="PF00175">
    <property type="entry name" value="NAD_binding_1"/>
    <property type="match status" value="1"/>
</dbReference>
<dbReference type="InterPro" id="IPR029039">
    <property type="entry name" value="Flavoprotein-like_sf"/>
</dbReference>
<dbReference type="InterPro" id="IPR045291">
    <property type="entry name" value="Complex1_LYR_LYRM9"/>
</dbReference>
<dbReference type="InterPro" id="IPR023173">
    <property type="entry name" value="NADPH_Cyt_P450_Rdtase_alpha"/>
</dbReference>
<comment type="cofactor">
    <cofactor evidence="2 18">
        <name>heme b</name>
        <dbReference type="ChEBI" id="CHEBI:60344"/>
    </cofactor>
</comment>
<evidence type="ECO:0000256" key="2">
    <source>
        <dbReference type="ARBA" id="ARBA00001970"/>
    </source>
</evidence>
<dbReference type="GO" id="GO:0050661">
    <property type="term" value="F:NADP binding"/>
    <property type="evidence" value="ECO:0007669"/>
    <property type="project" value="InterPro"/>
</dbReference>
<dbReference type="Gene3D" id="3.40.50.360">
    <property type="match status" value="2"/>
</dbReference>
<dbReference type="Gene3D" id="6.10.250.410">
    <property type="match status" value="1"/>
</dbReference>
<feature type="domain" description="FAD-binding FR-type" evidence="22">
    <location>
        <begin position="784"/>
        <end position="1030"/>
    </location>
</feature>
<dbReference type="GO" id="GO:0005829">
    <property type="term" value="C:cytosol"/>
    <property type="evidence" value="ECO:0007669"/>
    <property type="project" value="UniProtKB-SubCell"/>
</dbReference>
<evidence type="ECO:0000259" key="22">
    <source>
        <dbReference type="PROSITE" id="PS51384"/>
    </source>
</evidence>
<evidence type="ECO:0000256" key="6">
    <source>
        <dbReference type="ARBA" id="ARBA00022617"/>
    </source>
</evidence>
<dbReference type="GO" id="GO:1903522">
    <property type="term" value="P:regulation of blood circulation"/>
    <property type="evidence" value="ECO:0007669"/>
    <property type="project" value="UniProtKB-ARBA"/>
</dbReference>
<comment type="cofactor">
    <cofactor evidence="18">
        <name>FMN</name>
        <dbReference type="ChEBI" id="CHEBI:58210"/>
    </cofactor>
    <text evidence="18">Binds 1 FMN.</text>
</comment>
<keyword evidence="11" id="KW-0862">Zinc</keyword>